<organism evidence="3 4">
    <name type="scientific">Azonexus hydrophilus</name>
    <dbReference type="NCBI Taxonomy" id="418702"/>
    <lineage>
        <taxon>Bacteria</taxon>
        <taxon>Pseudomonadati</taxon>
        <taxon>Pseudomonadota</taxon>
        <taxon>Betaproteobacteria</taxon>
        <taxon>Rhodocyclales</taxon>
        <taxon>Azonexaceae</taxon>
        <taxon>Azonexus</taxon>
    </lineage>
</organism>
<sequence>MKLKQLIRSFAVAGLALAMLPAHAEKTVLNVYTALETDQLKAYQEAFNKSHPDVEIKWTRDSTGIITAKLLAEKAKPVADVIMGVAASSMVVFDREKMLQPYAPANLKALNPRFRSSGTTPTWVGMDVWGAAICYNVAEMQKQGLPRIESWKDLLKPEFKGKIVMPNPNSSGTGFLDVTAWLQMFGEKGGWEYMDKLHDNIAVYTHSGSKPCVMAGAGEFPVGIAFEYRANTVRAKGAPIDIIFPKEGLGWDMESIAIVKGTPKLDAAKKLSDWATTREANELYAKNFAVVAMPGIATRLKYVPNDYEQRLVKNDFEWMGKNRDAILAEWQKRYSTKSEPKK</sequence>
<dbReference type="PANTHER" id="PTHR30006">
    <property type="entry name" value="THIAMINE-BINDING PERIPLASMIC PROTEIN-RELATED"/>
    <property type="match status" value="1"/>
</dbReference>
<reference evidence="3 4" key="1">
    <citation type="submission" date="2024-04" db="EMBL/GenBank/DDBJ databases">
        <title>Dissimilatory iodate-reducing microorganisms contribute to the enrichment of iodine in groundwater.</title>
        <authorList>
            <person name="Jiang Z."/>
        </authorList>
    </citation>
    <scope>NUCLEOTIDE SEQUENCE [LARGE SCALE GENOMIC DNA]</scope>
    <source>
        <strain evidence="3 4">NCP973</strain>
    </source>
</reference>
<dbReference type="PIRSF" id="PIRSF002825">
    <property type="entry name" value="CfbpA"/>
    <property type="match status" value="1"/>
</dbReference>
<keyword evidence="1 2" id="KW-0732">Signal</keyword>
<gene>
    <name evidence="3" type="ORF">AADV58_05020</name>
</gene>
<dbReference type="SUPFAM" id="SSF53850">
    <property type="entry name" value="Periplasmic binding protein-like II"/>
    <property type="match status" value="1"/>
</dbReference>
<dbReference type="Pfam" id="PF13343">
    <property type="entry name" value="SBP_bac_6"/>
    <property type="match status" value="1"/>
</dbReference>
<dbReference type="CDD" id="cd13544">
    <property type="entry name" value="PBP2_Fbp_like_1"/>
    <property type="match status" value="1"/>
</dbReference>
<evidence type="ECO:0000256" key="1">
    <source>
        <dbReference type="ARBA" id="ARBA00022729"/>
    </source>
</evidence>
<evidence type="ECO:0000256" key="2">
    <source>
        <dbReference type="SAM" id="SignalP"/>
    </source>
</evidence>
<name>A0ABZ2XM44_9RHOO</name>
<feature type="chain" id="PRO_5046567676" evidence="2">
    <location>
        <begin position="25"/>
        <end position="342"/>
    </location>
</feature>
<dbReference type="EMBL" id="CP151406">
    <property type="protein sequence ID" value="WZJ22514.1"/>
    <property type="molecule type" value="Genomic_DNA"/>
</dbReference>
<proteinExistence type="predicted"/>
<evidence type="ECO:0000313" key="4">
    <source>
        <dbReference type="Proteomes" id="UP001479520"/>
    </source>
</evidence>
<dbReference type="PANTHER" id="PTHR30006:SF2">
    <property type="entry name" value="ABC TRANSPORTER SUBSTRATE-BINDING PROTEIN"/>
    <property type="match status" value="1"/>
</dbReference>
<evidence type="ECO:0000313" key="3">
    <source>
        <dbReference type="EMBL" id="WZJ22514.1"/>
    </source>
</evidence>
<dbReference type="InterPro" id="IPR017663">
    <property type="entry name" value="ABC_2-AEP-bd"/>
</dbReference>
<dbReference type="Gene3D" id="3.40.190.10">
    <property type="entry name" value="Periplasmic binding protein-like II"/>
    <property type="match status" value="2"/>
</dbReference>
<accession>A0ABZ2XM44</accession>
<dbReference type="Proteomes" id="UP001479520">
    <property type="component" value="Chromosome"/>
</dbReference>
<feature type="signal peptide" evidence="2">
    <location>
        <begin position="1"/>
        <end position="24"/>
    </location>
</feature>
<dbReference type="InterPro" id="IPR026045">
    <property type="entry name" value="Ferric-bd"/>
</dbReference>
<dbReference type="NCBIfam" id="TIGR03261">
    <property type="entry name" value="phnS2"/>
    <property type="match status" value="1"/>
</dbReference>
<keyword evidence="4" id="KW-1185">Reference proteome</keyword>
<dbReference type="RefSeq" id="WP_341744226.1">
    <property type="nucleotide sequence ID" value="NZ_CP151406.1"/>
</dbReference>
<protein>
    <submittedName>
        <fullName evidence="3">2-aminoethylphosphonate ABC transporter substrate-binding protein</fullName>
    </submittedName>
</protein>